<organism evidence="3 4">
    <name type="scientific">Littorina saxatilis</name>
    <dbReference type="NCBI Taxonomy" id="31220"/>
    <lineage>
        <taxon>Eukaryota</taxon>
        <taxon>Metazoa</taxon>
        <taxon>Spiralia</taxon>
        <taxon>Lophotrochozoa</taxon>
        <taxon>Mollusca</taxon>
        <taxon>Gastropoda</taxon>
        <taxon>Caenogastropoda</taxon>
        <taxon>Littorinimorpha</taxon>
        <taxon>Littorinoidea</taxon>
        <taxon>Littorinidae</taxon>
        <taxon>Littorina</taxon>
    </lineage>
</organism>
<dbReference type="InterPro" id="IPR057455">
    <property type="entry name" value="UBFD1_C"/>
</dbReference>
<dbReference type="InterPro" id="IPR039120">
    <property type="entry name" value="UBFD1"/>
</dbReference>
<dbReference type="PROSITE" id="PS50053">
    <property type="entry name" value="UBIQUITIN_2"/>
    <property type="match status" value="1"/>
</dbReference>
<evidence type="ECO:0000313" key="3">
    <source>
        <dbReference type="EMBL" id="KAK7112167.1"/>
    </source>
</evidence>
<accession>A0AAN9BV88</accession>
<dbReference type="Proteomes" id="UP001374579">
    <property type="component" value="Unassembled WGS sequence"/>
</dbReference>
<dbReference type="SMART" id="SM00213">
    <property type="entry name" value="UBQ"/>
    <property type="match status" value="1"/>
</dbReference>
<feature type="domain" description="Ubiquitin-like" evidence="2">
    <location>
        <begin position="72"/>
        <end position="141"/>
    </location>
</feature>
<gene>
    <name evidence="3" type="ORF">V1264_011660</name>
</gene>
<dbReference type="AlphaFoldDB" id="A0AAN9BV88"/>
<reference evidence="3 4" key="1">
    <citation type="submission" date="2024-02" db="EMBL/GenBank/DDBJ databases">
        <title>Chromosome-scale genome assembly of the rough periwinkle Littorina saxatilis.</title>
        <authorList>
            <person name="De Jode A."/>
            <person name="Faria R."/>
            <person name="Formenti G."/>
            <person name="Sims Y."/>
            <person name="Smith T.P."/>
            <person name="Tracey A."/>
            <person name="Wood J.M.D."/>
            <person name="Zagrodzka Z.B."/>
            <person name="Johannesson K."/>
            <person name="Butlin R.K."/>
            <person name="Leder E.H."/>
        </authorList>
    </citation>
    <scope>NUCLEOTIDE SEQUENCE [LARGE SCALE GENOMIC DNA]</scope>
    <source>
        <strain evidence="3">Snail1</strain>
        <tissue evidence="3">Muscle</tissue>
    </source>
</reference>
<evidence type="ECO:0000313" key="4">
    <source>
        <dbReference type="Proteomes" id="UP001374579"/>
    </source>
</evidence>
<dbReference type="Pfam" id="PF00240">
    <property type="entry name" value="ubiquitin"/>
    <property type="match status" value="1"/>
</dbReference>
<evidence type="ECO:0000256" key="1">
    <source>
        <dbReference type="SAM" id="MobiDB-lite"/>
    </source>
</evidence>
<dbReference type="SUPFAM" id="SSF54236">
    <property type="entry name" value="Ubiquitin-like"/>
    <property type="match status" value="1"/>
</dbReference>
<dbReference type="PANTHER" id="PTHR16470">
    <property type="entry name" value="UBIQUITIN DOMAIN-CONTAINING PROTEIN UBFD1"/>
    <property type="match status" value="1"/>
</dbReference>
<dbReference type="GO" id="GO:0003723">
    <property type="term" value="F:RNA binding"/>
    <property type="evidence" value="ECO:0007669"/>
    <property type="project" value="TreeGrafter"/>
</dbReference>
<dbReference type="InterPro" id="IPR000626">
    <property type="entry name" value="Ubiquitin-like_dom"/>
</dbReference>
<protein>
    <recommendedName>
        <fullName evidence="2">Ubiquitin-like domain-containing protein</fullName>
    </recommendedName>
</protein>
<feature type="region of interest" description="Disordered" evidence="1">
    <location>
        <begin position="1"/>
        <end position="58"/>
    </location>
</feature>
<name>A0AAN9BV88_9CAEN</name>
<dbReference type="InterPro" id="IPR029071">
    <property type="entry name" value="Ubiquitin-like_domsf"/>
</dbReference>
<dbReference type="EMBL" id="JBAMIC010000002">
    <property type="protein sequence ID" value="KAK7112167.1"/>
    <property type="molecule type" value="Genomic_DNA"/>
</dbReference>
<sequence>MATEAENIDTGAAGDEPESKPDPSTANNDDSPVEGTEENDAEPEKPEASGASCGTSDMGNIVAQETDTSSSETVDFKVIFNKQKFDVSMQIDSTIEQLKAKTHVLTGVPPSMQKIMFRGLAKDHQTLRELKVIKGAKIMVVGSTLNDVLSVTKPTEQEMKEAAKTDAAATKEPLTTQKVHKKVLDKYGKPDDALPGVKNIKQPLPHTPLTGMYNKSGNKVRLTFKMEADQIWIGTKERTDKIPMNSVKQVVSEAMDGHEEYHLLGLQLGPTEASRYWIYWVPAQYVDAVKDAILGKWQFF</sequence>
<dbReference type="PANTHER" id="PTHR16470:SF0">
    <property type="entry name" value="UBIQUITIN DOMAIN-CONTAINING PROTEIN UBFD1"/>
    <property type="match status" value="1"/>
</dbReference>
<dbReference type="GO" id="GO:0045296">
    <property type="term" value="F:cadherin binding"/>
    <property type="evidence" value="ECO:0007669"/>
    <property type="project" value="TreeGrafter"/>
</dbReference>
<keyword evidence="4" id="KW-1185">Reference proteome</keyword>
<feature type="compositionally biased region" description="Acidic residues" evidence="1">
    <location>
        <begin position="31"/>
        <end position="41"/>
    </location>
</feature>
<comment type="caution">
    <text evidence="3">The sequence shown here is derived from an EMBL/GenBank/DDBJ whole genome shotgun (WGS) entry which is preliminary data.</text>
</comment>
<proteinExistence type="predicted"/>
<dbReference type="Pfam" id="PF25343">
    <property type="entry name" value="PH_UBFD1_C"/>
    <property type="match status" value="1"/>
</dbReference>
<evidence type="ECO:0000259" key="2">
    <source>
        <dbReference type="PROSITE" id="PS50053"/>
    </source>
</evidence>
<dbReference type="CDD" id="cd17047">
    <property type="entry name" value="Ubl_UBFD1"/>
    <property type="match status" value="1"/>
</dbReference>
<dbReference type="Gene3D" id="3.10.20.90">
    <property type="entry name" value="Phosphatidylinositol 3-kinase Catalytic Subunit, Chain A, domain 1"/>
    <property type="match status" value="1"/>
</dbReference>